<evidence type="ECO:0000313" key="4">
    <source>
        <dbReference type="Proteomes" id="UP000179807"/>
    </source>
</evidence>
<proteinExistence type="predicted"/>
<feature type="coiled-coil region" evidence="1">
    <location>
        <begin position="155"/>
        <end position="216"/>
    </location>
</feature>
<reference evidence="3" key="1">
    <citation type="submission" date="2016-10" db="EMBL/GenBank/DDBJ databases">
        <authorList>
            <person name="Benchimol M."/>
            <person name="Almeida L.G."/>
            <person name="Vasconcelos A.T."/>
            <person name="Perreira-Neves A."/>
            <person name="Rosa I.A."/>
            <person name="Tasca T."/>
            <person name="Bogo M.R."/>
            <person name="de Souza W."/>
        </authorList>
    </citation>
    <scope>NUCLEOTIDE SEQUENCE [LARGE SCALE GENOMIC DNA]</scope>
    <source>
        <strain evidence="3">K</strain>
    </source>
</reference>
<feature type="transmembrane region" description="Helical" evidence="2">
    <location>
        <begin position="219"/>
        <end position="236"/>
    </location>
</feature>
<evidence type="ECO:0000313" key="3">
    <source>
        <dbReference type="EMBL" id="OHT12333.1"/>
    </source>
</evidence>
<keyword evidence="2" id="KW-0472">Membrane</keyword>
<dbReference type="EMBL" id="MLAK01000566">
    <property type="protein sequence ID" value="OHT12333.1"/>
    <property type="molecule type" value="Genomic_DNA"/>
</dbReference>
<dbReference type="RefSeq" id="XP_068365469.1">
    <property type="nucleotide sequence ID" value="XM_068499873.1"/>
</dbReference>
<protein>
    <recommendedName>
        <fullName evidence="5">MSP domain-containing protein</fullName>
    </recommendedName>
</protein>
<keyword evidence="4" id="KW-1185">Reference proteome</keyword>
<dbReference type="SUPFAM" id="SSF49354">
    <property type="entry name" value="PapD-like"/>
    <property type="match status" value="1"/>
</dbReference>
<keyword evidence="2" id="KW-0812">Transmembrane</keyword>
<organism evidence="3 4">
    <name type="scientific">Tritrichomonas foetus</name>
    <dbReference type="NCBI Taxonomy" id="1144522"/>
    <lineage>
        <taxon>Eukaryota</taxon>
        <taxon>Metamonada</taxon>
        <taxon>Parabasalia</taxon>
        <taxon>Tritrichomonadida</taxon>
        <taxon>Tritrichomonadidae</taxon>
        <taxon>Tritrichomonas</taxon>
    </lineage>
</organism>
<dbReference type="GeneID" id="94834577"/>
<gene>
    <name evidence="3" type="ORF">TRFO_17925</name>
</gene>
<keyword evidence="2" id="KW-1133">Transmembrane helix</keyword>
<dbReference type="AlphaFoldDB" id="A0A1J4KS83"/>
<sequence length="242" mass="27787">MLYKILMGKRSPIFLKPTEMFSRPLILEPNPLILSKTGRIHNKGTIELKNISKQTILFQLSFDPDVFCGISPACGELDKMASRSLTFLLEDTNRDLNELTFTIKYFIVPPDSTPDQITDIMMNQNSWKDTITATIKFSSHAEDAMKSVSSAFKTRNSLKKAIAREENNNLDEEERAMLERKIGDKEAQKAQLERKVESLRQQLEKKNEESVKFARNPTVEYNLVYIGIIILLLAILKRKIFN</sequence>
<name>A0A1J4KS83_9EUKA</name>
<evidence type="ECO:0000256" key="1">
    <source>
        <dbReference type="SAM" id="Coils"/>
    </source>
</evidence>
<dbReference type="InterPro" id="IPR008962">
    <property type="entry name" value="PapD-like_sf"/>
</dbReference>
<dbReference type="VEuPathDB" id="TrichDB:TRFO_17925"/>
<dbReference type="Gene3D" id="2.60.40.10">
    <property type="entry name" value="Immunoglobulins"/>
    <property type="match status" value="1"/>
</dbReference>
<dbReference type="InterPro" id="IPR013783">
    <property type="entry name" value="Ig-like_fold"/>
</dbReference>
<dbReference type="Proteomes" id="UP000179807">
    <property type="component" value="Unassembled WGS sequence"/>
</dbReference>
<comment type="caution">
    <text evidence="3">The sequence shown here is derived from an EMBL/GenBank/DDBJ whole genome shotgun (WGS) entry which is preliminary data.</text>
</comment>
<evidence type="ECO:0008006" key="5">
    <source>
        <dbReference type="Google" id="ProtNLM"/>
    </source>
</evidence>
<keyword evidence="1" id="KW-0175">Coiled coil</keyword>
<dbReference type="OrthoDB" id="10525881at2759"/>
<evidence type="ECO:0000256" key="2">
    <source>
        <dbReference type="SAM" id="Phobius"/>
    </source>
</evidence>
<accession>A0A1J4KS83</accession>